<keyword evidence="5 7" id="KW-1133">Transmembrane helix</keyword>
<dbReference type="RefSeq" id="WP_408073712.1">
    <property type="nucleotide sequence ID" value="NZ_JBELQB010000003.1"/>
</dbReference>
<evidence type="ECO:0000313" key="10">
    <source>
        <dbReference type="Proteomes" id="UP001629059"/>
    </source>
</evidence>
<dbReference type="EMBL" id="JBELQB010000003">
    <property type="protein sequence ID" value="MFL9836681.1"/>
    <property type="molecule type" value="Genomic_DNA"/>
</dbReference>
<comment type="caution">
    <text evidence="9">The sequence shown here is derived from an EMBL/GenBank/DDBJ whole genome shotgun (WGS) entry which is preliminary data.</text>
</comment>
<evidence type="ECO:0000259" key="8">
    <source>
        <dbReference type="Pfam" id="PF00999"/>
    </source>
</evidence>
<reference evidence="9 10" key="1">
    <citation type="submission" date="2024-06" db="EMBL/GenBank/DDBJ databases">
        <authorList>
            <person name="Kaempfer P."/>
            <person name="Viver T."/>
        </authorList>
    </citation>
    <scope>NUCLEOTIDE SEQUENCE [LARGE SCALE GENOMIC DNA]</scope>
    <source>
        <strain evidence="9 10">ST-75</strain>
    </source>
</reference>
<feature type="transmembrane region" description="Helical" evidence="7">
    <location>
        <begin position="353"/>
        <end position="375"/>
    </location>
</feature>
<feature type="transmembrane region" description="Helical" evidence="7">
    <location>
        <begin position="83"/>
        <end position="104"/>
    </location>
</feature>
<keyword evidence="4 7" id="KW-0812">Transmembrane</keyword>
<dbReference type="InterPro" id="IPR006153">
    <property type="entry name" value="Cation/H_exchanger_TM"/>
</dbReference>
<feature type="transmembrane region" description="Helical" evidence="7">
    <location>
        <begin position="110"/>
        <end position="134"/>
    </location>
</feature>
<accession>A0ABW8Y909</accession>
<dbReference type="Pfam" id="PF00999">
    <property type="entry name" value="Na_H_Exchanger"/>
    <property type="match status" value="1"/>
</dbReference>
<evidence type="ECO:0000256" key="1">
    <source>
        <dbReference type="ARBA" id="ARBA00004141"/>
    </source>
</evidence>
<comment type="similarity">
    <text evidence="2">Belongs to the monovalent cation:proton antiporter 2 (CPA2) transporter (TC 2.A.37) family.</text>
</comment>
<dbReference type="PANTHER" id="PTHR42751">
    <property type="entry name" value="SODIUM/HYDROGEN EXCHANGER FAMILY/TRKA DOMAIN PROTEIN"/>
    <property type="match status" value="1"/>
</dbReference>
<feature type="transmembrane region" description="Helical" evidence="7">
    <location>
        <begin position="270"/>
        <end position="303"/>
    </location>
</feature>
<feature type="transmembrane region" description="Helical" evidence="7">
    <location>
        <begin position="324"/>
        <end position="347"/>
    </location>
</feature>
<organism evidence="9 10">
    <name type="scientific">Flavobacterium rhizophilum</name>
    <dbReference type="NCBI Taxonomy" id="3163296"/>
    <lineage>
        <taxon>Bacteria</taxon>
        <taxon>Pseudomonadati</taxon>
        <taxon>Bacteroidota</taxon>
        <taxon>Flavobacteriia</taxon>
        <taxon>Flavobacteriales</taxon>
        <taxon>Flavobacteriaceae</taxon>
        <taxon>Flavobacterium</taxon>
    </lineage>
</organism>
<sequence>MFSDLFSGIAILSFVVLLLIFLLRRLQQPYFIAYIISGILLGPGVLNIIHSPEVVGQLGEAGIVLLMFSIGTEIDIRHLSRNFLRPLFIAMVQVLLSFICIYTIGSHIGWSINIVFLLSFIISLSSSAIVFQYLERTGEIKSQLGSITCGVLLMQDILVVPMILVLNFLSGSSASPVDLVKVCIGSVFIILFLWASIRKKLFRIPMQREIMSDHDLQVFIGFAICFGMAWFSAWLGLSPAFGAFAAGMVIGQDKATKWLGKSVVPFRVFFMSFFFLAIGLQLDIFFFAANFGTIILITVVVLLINSIINSGLFRLTGNNWRDSIYGGALLSQIGEFSFVLVTLSASLGLVGSYTYQITLAVITCTMLFSTLWLMVIQKMIYQLPLEKKTLHCRDTKK</sequence>
<keyword evidence="10" id="KW-1185">Reference proteome</keyword>
<comment type="subcellular location">
    <subcellularLocation>
        <location evidence="1">Membrane</location>
        <topology evidence="1">Multi-pass membrane protein</topology>
    </subcellularLocation>
</comment>
<gene>
    <name evidence="9" type="ORF">ABS768_04175</name>
</gene>
<feature type="transmembrane region" description="Helical" evidence="7">
    <location>
        <begin position="6"/>
        <end position="23"/>
    </location>
</feature>
<feature type="transmembrane region" description="Helical" evidence="7">
    <location>
        <begin position="30"/>
        <end position="49"/>
    </location>
</feature>
<evidence type="ECO:0000256" key="5">
    <source>
        <dbReference type="ARBA" id="ARBA00022989"/>
    </source>
</evidence>
<feature type="transmembrane region" description="Helical" evidence="7">
    <location>
        <begin position="218"/>
        <end position="250"/>
    </location>
</feature>
<feature type="domain" description="Cation/H+ exchanger transmembrane" evidence="8">
    <location>
        <begin position="16"/>
        <end position="373"/>
    </location>
</feature>
<name>A0ABW8Y909_9FLAO</name>
<feature type="transmembrane region" description="Helical" evidence="7">
    <location>
        <begin position="179"/>
        <end position="197"/>
    </location>
</feature>
<dbReference type="PANTHER" id="PTHR42751:SF3">
    <property type="entry name" value="SODIUM_GLUTAMATE SYMPORTER"/>
    <property type="match status" value="1"/>
</dbReference>
<feature type="transmembrane region" description="Helical" evidence="7">
    <location>
        <begin position="146"/>
        <end position="167"/>
    </location>
</feature>
<evidence type="ECO:0000256" key="6">
    <source>
        <dbReference type="ARBA" id="ARBA00023136"/>
    </source>
</evidence>
<feature type="transmembrane region" description="Helical" evidence="7">
    <location>
        <begin position="55"/>
        <end position="71"/>
    </location>
</feature>
<evidence type="ECO:0000256" key="7">
    <source>
        <dbReference type="SAM" id="Phobius"/>
    </source>
</evidence>
<evidence type="ECO:0000313" key="9">
    <source>
        <dbReference type="EMBL" id="MFL9836681.1"/>
    </source>
</evidence>
<keyword evidence="6 7" id="KW-0472">Membrane</keyword>
<evidence type="ECO:0000256" key="3">
    <source>
        <dbReference type="ARBA" id="ARBA00022448"/>
    </source>
</evidence>
<evidence type="ECO:0000256" key="2">
    <source>
        <dbReference type="ARBA" id="ARBA00005551"/>
    </source>
</evidence>
<protein>
    <submittedName>
        <fullName evidence="9">Cation:proton antiporter</fullName>
    </submittedName>
</protein>
<proteinExistence type="inferred from homology"/>
<keyword evidence="3" id="KW-0813">Transport</keyword>
<evidence type="ECO:0000256" key="4">
    <source>
        <dbReference type="ARBA" id="ARBA00022692"/>
    </source>
</evidence>
<dbReference type="Gene3D" id="1.20.1530.20">
    <property type="match status" value="1"/>
</dbReference>
<dbReference type="Proteomes" id="UP001629059">
    <property type="component" value="Unassembled WGS sequence"/>
</dbReference>
<dbReference type="InterPro" id="IPR038770">
    <property type="entry name" value="Na+/solute_symporter_sf"/>
</dbReference>